<evidence type="ECO:0000313" key="5">
    <source>
        <dbReference type="Proteomes" id="UP000256970"/>
    </source>
</evidence>
<keyword evidence="5" id="KW-1185">Reference proteome</keyword>
<dbReference type="Proteomes" id="UP000256970">
    <property type="component" value="Unassembled WGS sequence"/>
</dbReference>
<feature type="region of interest" description="Disordered" evidence="1">
    <location>
        <begin position="1"/>
        <end position="48"/>
    </location>
</feature>
<keyword evidence="2" id="KW-1133">Transmembrane helix</keyword>
<evidence type="ECO:0000313" key="3">
    <source>
        <dbReference type="EMBL" id="SZX69897.1"/>
    </source>
</evidence>
<accession>A0A383VWP1</accession>
<protein>
    <submittedName>
        <fullName evidence="3">Uncharacterized protein</fullName>
    </submittedName>
</protein>
<name>A0A383VWP1_TETOB</name>
<dbReference type="EMBL" id="FNXT01001218">
    <property type="protein sequence ID" value="SZX74662.1"/>
    <property type="molecule type" value="Genomic_DNA"/>
</dbReference>
<evidence type="ECO:0000256" key="2">
    <source>
        <dbReference type="SAM" id="Phobius"/>
    </source>
</evidence>
<keyword evidence="2" id="KW-0472">Membrane</keyword>
<evidence type="ECO:0000313" key="4">
    <source>
        <dbReference type="EMBL" id="SZX74662.1"/>
    </source>
</evidence>
<dbReference type="AlphaFoldDB" id="A0A383VWP1"/>
<sequence length="240" mass="26551">MLRRDCPQAEANTAAEISGDQTSSWTSDELEDDDTTAPPSPESSGHGDLEPMQCSLLLALQPDHLEVEWDNSELAARLFTLCDGFACSHSILVNSVLLLWNLRTNVWQHWLKALLVLYICASVCQLAVLTQQPRQYLRRRTMINIANRLLRVLMLLGKLLSLSPAVVHGMAAEAASTGILSQRDGSSAWHNALTVARPILSPLLVYAAHANFLLPFRYVLPLQLVTLGISLKMARLLACW</sequence>
<keyword evidence="2" id="KW-0812">Transmembrane</keyword>
<feature type="transmembrane region" description="Helical" evidence="2">
    <location>
        <begin position="149"/>
        <end position="167"/>
    </location>
</feature>
<proteinExistence type="predicted"/>
<feature type="transmembrane region" description="Helical" evidence="2">
    <location>
        <begin position="110"/>
        <end position="129"/>
    </location>
</feature>
<gene>
    <name evidence="3" type="ORF">BQ4739_LOCUS10163</name>
    <name evidence="4" type="ORF">BQ4739_LOCUS14983</name>
</gene>
<organism evidence="3 5">
    <name type="scientific">Tetradesmus obliquus</name>
    <name type="common">Green alga</name>
    <name type="synonym">Acutodesmus obliquus</name>
    <dbReference type="NCBI Taxonomy" id="3088"/>
    <lineage>
        <taxon>Eukaryota</taxon>
        <taxon>Viridiplantae</taxon>
        <taxon>Chlorophyta</taxon>
        <taxon>core chlorophytes</taxon>
        <taxon>Chlorophyceae</taxon>
        <taxon>CS clade</taxon>
        <taxon>Sphaeropleales</taxon>
        <taxon>Scenedesmaceae</taxon>
        <taxon>Tetradesmus</taxon>
    </lineage>
</organism>
<reference evidence="3 5" key="1">
    <citation type="submission" date="2016-10" db="EMBL/GenBank/DDBJ databases">
        <authorList>
            <person name="Cai Z."/>
        </authorList>
    </citation>
    <scope>NUCLEOTIDE SEQUENCE [LARGE SCALE GENOMIC DNA]</scope>
</reference>
<dbReference type="EMBL" id="FNXT01000963">
    <property type="protein sequence ID" value="SZX69897.1"/>
    <property type="molecule type" value="Genomic_DNA"/>
</dbReference>
<evidence type="ECO:0000256" key="1">
    <source>
        <dbReference type="SAM" id="MobiDB-lite"/>
    </source>
</evidence>